<keyword evidence="2" id="KW-1185">Reference proteome</keyword>
<dbReference type="InterPro" id="IPR007838">
    <property type="entry name" value="Cell_div_ZapA-like"/>
</dbReference>
<protein>
    <submittedName>
        <fullName evidence="1">Cell division protein ZapA</fullName>
    </submittedName>
</protein>
<dbReference type="RefSeq" id="WP_088334644.1">
    <property type="nucleotide sequence ID" value="NZ_NBBJ01000005.1"/>
</dbReference>
<dbReference type="AlphaFoldDB" id="A0A245ZG18"/>
<keyword evidence="1" id="KW-0131">Cell cycle</keyword>
<evidence type="ECO:0000313" key="1">
    <source>
        <dbReference type="EMBL" id="OWK28678.1"/>
    </source>
</evidence>
<accession>A0A245ZG18</accession>
<name>A0A245ZG18_9SPHN</name>
<comment type="caution">
    <text evidence="1">The sequence shown here is derived from an EMBL/GenBank/DDBJ whole genome shotgun (WGS) entry which is preliminary data.</text>
</comment>
<dbReference type="GO" id="GO:0051301">
    <property type="term" value="P:cell division"/>
    <property type="evidence" value="ECO:0007669"/>
    <property type="project" value="UniProtKB-KW"/>
</dbReference>
<dbReference type="EMBL" id="NBBJ01000005">
    <property type="protein sequence ID" value="OWK28678.1"/>
    <property type="molecule type" value="Genomic_DNA"/>
</dbReference>
<dbReference type="Proteomes" id="UP000197783">
    <property type="component" value="Unassembled WGS sequence"/>
</dbReference>
<sequence length="120" mass="12752">MARVTLDVGGTPWVVNTRDGGEDEVRRLGAMLSERWPVALRAAGDGGVPQALLLTALMLADELRDAQEKAAAAPTQEVVDPSAMESVALDWVADRLEALAQVLEQQAPEQQALEHALGNA</sequence>
<reference evidence="1 2" key="1">
    <citation type="submission" date="2017-03" db="EMBL/GenBank/DDBJ databases">
        <title>Genome sequence of Sphingomonas mucosissima DSM 17494.</title>
        <authorList>
            <person name="Poehlein A."/>
            <person name="Wuebbeler J.H."/>
            <person name="Steinbuechel A."/>
            <person name="Daniel R."/>
        </authorList>
    </citation>
    <scope>NUCLEOTIDE SEQUENCE [LARGE SCALE GENOMIC DNA]</scope>
    <source>
        <strain evidence="1 2">DSM 17494</strain>
    </source>
</reference>
<dbReference type="SUPFAM" id="SSF102829">
    <property type="entry name" value="Cell division protein ZapA-like"/>
    <property type="match status" value="1"/>
</dbReference>
<keyword evidence="1" id="KW-0132">Cell division</keyword>
<gene>
    <name evidence="1" type="ORF">SPMU_29410</name>
</gene>
<dbReference type="Pfam" id="PF05164">
    <property type="entry name" value="ZapA"/>
    <property type="match status" value="1"/>
</dbReference>
<dbReference type="OrthoDB" id="9797575at2"/>
<evidence type="ECO:0000313" key="2">
    <source>
        <dbReference type="Proteomes" id="UP000197783"/>
    </source>
</evidence>
<organism evidence="1 2">
    <name type="scientific">Sphingomonas mucosissima</name>
    <dbReference type="NCBI Taxonomy" id="370959"/>
    <lineage>
        <taxon>Bacteria</taxon>
        <taxon>Pseudomonadati</taxon>
        <taxon>Pseudomonadota</taxon>
        <taxon>Alphaproteobacteria</taxon>
        <taxon>Sphingomonadales</taxon>
        <taxon>Sphingomonadaceae</taxon>
        <taxon>Sphingomonas</taxon>
    </lineage>
</organism>
<dbReference type="InterPro" id="IPR036192">
    <property type="entry name" value="Cell_div_ZapA-like_sf"/>
</dbReference>
<proteinExistence type="predicted"/>